<gene>
    <name evidence="1" type="ORF">ACFFIZ_02535</name>
</gene>
<evidence type="ECO:0000313" key="1">
    <source>
        <dbReference type="EMBL" id="MFC0199233.1"/>
    </source>
</evidence>
<keyword evidence="2" id="KW-1185">Reference proteome</keyword>
<dbReference type="RefSeq" id="WP_265508960.1">
    <property type="nucleotide sequence ID" value="NZ_JAOTBE010000178.1"/>
</dbReference>
<proteinExistence type="predicted"/>
<dbReference type="Proteomes" id="UP001589795">
    <property type="component" value="Unassembled WGS sequence"/>
</dbReference>
<sequence length="271" mass="29964">MHTPTEPHLASELIDHVYAAMFGEAPWQVFMDHSRRLLPNGQTVLFYHDKTTGQGAFSLAGGLDKGTVDKYNREYSAINPWMDHAMIRPLGQVMQADEMLPRKALLQTDFYSEYLRPQDIVTGLGVTLDRNEDRHFFFSIVSSDAEAEVINRAKGAISLLVPHLTRAFGSWKATITADDPVSGILRVDSKLHVVFADSNALSLLEETEDLSIGPLGRLTCRDSSLLQIIQQVLAADRGGRATAAVVHHHIRRRDGALPLRALTLPPPPSPV</sequence>
<dbReference type="EMBL" id="JBHLWQ010000026">
    <property type="protein sequence ID" value="MFC0199233.1"/>
    <property type="molecule type" value="Genomic_DNA"/>
</dbReference>
<evidence type="ECO:0000313" key="2">
    <source>
        <dbReference type="Proteomes" id="UP001589795"/>
    </source>
</evidence>
<accession>A0ABV6CES1</accession>
<evidence type="ECO:0008006" key="3">
    <source>
        <dbReference type="Google" id="ProtNLM"/>
    </source>
</evidence>
<organism evidence="1 2">
    <name type="scientific">Paracoccus rhizosphaerae</name>
    <dbReference type="NCBI Taxonomy" id="1133347"/>
    <lineage>
        <taxon>Bacteria</taxon>
        <taxon>Pseudomonadati</taxon>
        <taxon>Pseudomonadota</taxon>
        <taxon>Alphaproteobacteria</taxon>
        <taxon>Rhodobacterales</taxon>
        <taxon>Paracoccaceae</taxon>
        <taxon>Paracoccus</taxon>
    </lineage>
</organism>
<reference evidence="1 2" key="1">
    <citation type="submission" date="2024-09" db="EMBL/GenBank/DDBJ databases">
        <authorList>
            <person name="Sun Q."/>
            <person name="Mori K."/>
        </authorList>
    </citation>
    <scope>NUCLEOTIDE SEQUENCE [LARGE SCALE GENOMIC DNA]</scope>
    <source>
        <strain evidence="1 2">CCM 7904</strain>
    </source>
</reference>
<protein>
    <recommendedName>
        <fullName evidence="3">PAS domain-containing protein</fullName>
    </recommendedName>
</protein>
<name>A0ABV6CES1_9RHOB</name>
<comment type="caution">
    <text evidence="1">The sequence shown here is derived from an EMBL/GenBank/DDBJ whole genome shotgun (WGS) entry which is preliminary data.</text>
</comment>